<dbReference type="Proteomes" id="UP000187455">
    <property type="component" value="Unassembled WGS sequence"/>
</dbReference>
<protein>
    <submittedName>
        <fullName evidence="2">Uncharacterized protein</fullName>
    </submittedName>
</protein>
<dbReference type="EMBL" id="LSSL01001271">
    <property type="protein sequence ID" value="OLY82747.1"/>
    <property type="molecule type" value="Genomic_DNA"/>
</dbReference>
<feature type="non-terminal residue" evidence="2">
    <location>
        <position position="1"/>
    </location>
</feature>
<evidence type="ECO:0000313" key="3">
    <source>
        <dbReference type="Proteomes" id="UP000187455"/>
    </source>
</evidence>
<proteinExistence type="predicted"/>
<accession>A0A1R0H0T7</accession>
<evidence type="ECO:0000256" key="1">
    <source>
        <dbReference type="SAM" id="MobiDB-lite"/>
    </source>
</evidence>
<organism evidence="2 3">
    <name type="scientific">Smittium mucronatum</name>
    <dbReference type="NCBI Taxonomy" id="133383"/>
    <lineage>
        <taxon>Eukaryota</taxon>
        <taxon>Fungi</taxon>
        <taxon>Fungi incertae sedis</taxon>
        <taxon>Zoopagomycota</taxon>
        <taxon>Kickxellomycotina</taxon>
        <taxon>Harpellomycetes</taxon>
        <taxon>Harpellales</taxon>
        <taxon>Legeriomycetaceae</taxon>
        <taxon>Smittium</taxon>
    </lineage>
</organism>
<sequence length="172" mass="19017">AAGTGGSFGLSSESRRGSSSSGALGPTYHNYAVANDLVGMQVQGRILSRRPEGFLVGVQGLIALLPINKRRDQHEAVVRKLETFYITNVEFSSTGVPNVTLSATHELNRFPRPGLGNYDSRKRYDYKGRFSQGNDARSLYPSKNKNIPYSDKGLESTKNYFKRALNFNPPKK</sequence>
<feature type="region of interest" description="Disordered" evidence="1">
    <location>
        <begin position="1"/>
        <end position="24"/>
    </location>
</feature>
<gene>
    <name evidence="2" type="ORF">AYI68_g3122</name>
</gene>
<dbReference type="OrthoDB" id="2735536at2759"/>
<feature type="compositionally biased region" description="Low complexity" evidence="1">
    <location>
        <begin position="9"/>
        <end position="24"/>
    </location>
</feature>
<reference evidence="2 3" key="1">
    <citation type="journal article" date="2016" name="Mol. Biol. Evol.">
        <title>Genome-Wide Survey of Gut Fungi (Harpellales) Reveals the First Horizontally Transferred Ubiquitin Gene from a Mosquito Host.</title>
        <authorList>
            <person name="Wang Y."/>
            <person name="White M.M."/>
            <person name="Kvist S."/>
            <person name="Moncalvo J.M."/>
        </authorList>
    </citation>
    <scope>NUCLEOTIDE SEQUENCE [LARGE SCALE GENOMIC DNA]</scope>
    <source>
        <strain evidence="2 3">ALG-7-W6</strain>
    </source>
</reference>
<evidence type="ECO:0000313" key="2">
    <source>
        <dbReference type="EMBL" id="OLY82747.1"/>
    </source>
</evidence>
<comment type="caution">
    <text evidence="2">The sequence shown here is derived from an EMBL/GenBank/DDBJ whole genome shotgun (WGS) entry which is preliminary data.</text>
</comment>
<name>A0A1R0H0T7_9FUNG</name>
<dbReference type="AlphaFoldDB" id="A0A1R0H0T7"/>
<keyword evidence="3" id="KW-1185">Reference proteome</keyword>
<dbReference type="STRING" id="133383.A0A1R0H0T7"/>